<organism evidence="2 3">
    <name type="scientific">Paenibacillus selenitireducens</name>
    <dbReference type="NCBI Taxonomy" id="1324314"/>
    <lineage>
        <taxon>Bacteria</taxon>
        <taxon>Bacillati</taxon>
        <taxon>Bacillota</taxon>
        <taxon>Bacilli</taxon>
        <taxon>Bacillales</taxon>
        <taxon>Paenibacillaceae</taxon>
        <taxon>Paenibacillus</taxon>
    </lineage>
</organism>
<dbReference type="SUPFAM" id="SSF160631">
    <property type="entry name" value="SMI1/KNR4-like"/>
    <property type="match status" value="1"/>
</dbReference>
<accession>A0A1T2X146</accession>
<reference evidence="2 3" key="1">
    <citation type="submission" date="2017-01" db="EMBL/GenBank/DDBJ databases">
        <title>Genome analysis of Paenibacillus selenitrireducens ES3-24.</title>
        <authorList>
            <person name="Xu D."/>
            <person name="Yao R."/>
            <person name="Zheng S."/>
        </authorList>
    </citation>
    <scope>NUCLEOTIDE SEQUENCE [LARGE SCALE GENOMIC DNA]</scope>
    <source>
        <strain evidence="2 3">ES3-24</strain>
    </source>
</reference>
<protein>
    <submittedName>
        <fullName evidence="2">SMI1/KNR4 family protein</fullName>
    </submittedName>
</protein>
<sequence length="187" mass="22263">MDIQDYIKKGLDAYYDRYHQVTEEGFCRWMRPDVPDEMKAADGDDEWSIWRLVPSIVTKDDIRALENEFGLVFPEWYKVFISTYHHYFDVVPEQGLDEPLHSIKDMYNPLLCRLGYLPFTWDSEYGNILCIDLNEGSDEEHGAIYEIDHDILFGYDEEHTERNTLKESLTFLYPNFKAYFDHTFLVS</sequence>
<evidence type="ECO:0000259" key="1">
    <source>
        <dbReference type="SMART" id="SM00860"/>
    </source>
</evidence>
<evidence type="ECO:0000313" key="3">
    <source>
        <dbReference type="Proteomes" id="UP000190188"/>
    </source>
</evidence>
<dbReference type="InterPro" id="IPR018958">
    <property type="entry name" value="Knr4/Smi1-like_dom"/>
</dbReference>
<dbReference type="RefSeq" id="WP_078502420.1">
    <property type="nucleotide sequence ID" value="NZ_MSZX01000015.1"/>
</dbReference>
<name>A0A1T2X146_9BACL</name>
<dbReference type="SMART" id="SM00860">
    <property type="entry name" value="SMI1_KNR4"/>
    <property type="match status" value="1"/>
</dbReference>
<dbReference type="Proteomes" id="UP000190188">
    <property type="component" value="Unassembled WGS sequence"/>
</dbReference>
<dbReference type="InterPro" id="IPR037883">
    <property type="entry name" value="Knr4/Smi1-like_sf"/>
</dbReference>
<dbReference type="Pfam" id="PF09346">
    <property type="entry name" value="SMI1_KNR4"/>
    <property type="match status" value="1"/>
</dbReference>
<dbReference type="OrthoDB" id="1841953at2"/>
<evidence type="ECO:0000313" key="2">
    <source>
        <dbReference type="EMBL" id="OPA73572.1"/>
    </source>
</evidence>
<dbReference type="AlphaFoldDB" id="A0A1T2X146"/>
<feature type="domain" description="Knr4/Smi1-like" evidence="1">
    <location>
        <begin position="56"/>
        <end position="182"/>
    </location>
</feature>
<dbReference type="STRING" id="1324314.BVG16_27555"/>
<comment type="caution">
    <text evidence="2">The sequence shown here is derived from an EMBL/GenBank/DDBJ whole genome shotgun (WGS) entry which is preliminary data.</text>
</comment>
<proteinExistence type="predicted"/>
<dbReference type="EMBL" id="MSZX01000015">
    <property type="protein sequence ID" value="OPA73572.1"/>
    <property type="molecule type" value="Genomic_DNA"/>
</dbReference>
<gene>
    <name evidence="2" type="ORF">BVG16_27555</name>
</gene>
<keyword evidence="3" id="KW-1185">Reference proteome</keyword>
<dbReference type="Gene3D" id="3.40.1580.10">
    <property type="entry name" value="SMI1/KNR4-like"/>
    <property type="match status" value="1"/>
</dbReference>